<protein>
    <submittedName>
        <fullName evidence="1">Phage tail tube protein, GTA-gp10</fullName>
    </submittedName>
</protein>
<dbReference type="Proteomes" id="UP000199502">
    <property type="component" value="Unassembled WGS sequence"/>
</dbReference>
<dbReference type="Pfam" id="PF11836">
    <property type="entry name" value="Phage_TAC_11"/>
    <property type="match status" value="1"/>
</dbReference>
<reference evidence="1 2" key="1">
    <citation type="submission" date="2016-10" db="EMBL/GenBank/DDBJ databases">
        <authorList>
            <person name="de Groot N.N."/>
        </authorList>
    </citation>
    <scope>NUCLEOTIDE SEQUENCE [LARGE SCALE GENOMIC DNA]</scope>
    <source>
        <strain evidence="1 2">CGMCC 1.8925</strain>
    </source>
</reference>
<dbReference type="InterPro" id="IPR021791">
    <property type="entry name" value="Phage_TAC_11"/>
</dbReference>
<proteinExistence type="predicted"/>
<dbReference type="EMBL" id="FMVT01000006">
    <property type="protein sequence ID" value="SCY58382.1"/>
    <property type="molecule type" value="Genomic_DNA"/>
</dbReference>
<organism evidence="1 2">
    <name type="scientific">Paracoccus tibetensis</name>
    <dbReference type="NCBI Taxonomy" id="336292"/>
    <lineage>
        <taxon>Bacteria</taxon>
        <taxon>Pseudomonadati</taxon>
        <taxon>Pseudomonadota</taxon>
        <taxon>Alphaproteobacteria</taxon>
        <taxon>Rhodobacterales</taxon>
        <taxon>Paracoccaceae</taxon>
        <taxon>Paracoccus</taxon>
    </lineage>
</organism>
<sequence>MANPLRGEVEVILDGAVCNARLTLGALAALEHELGAGSLLDLAERFESSRFTGSDVIAVLAAGLRGGGWIGGTEDLLRADIAGGPMAAARAAAQLLALAFRGPA</sequence>
<name>A0A1G5H3C7_9RHOB</name>
<dbReference type="AlphaFoldDB" id="A0A1G5H3C7"/>
<evidence type="ECO:0000313" key="2">
    <source>
        <dbReference type="Proteomes" id="UP000199502"/>
    </source>
</evidence>
<gene>
    <name evidence="1" type="ORF">SAMN05660710_01965</name>
</gene>
<evidence type="ECO:0000313" key="1">
    <source>
        <dbReference type="EMBL" id="SCY58382.1"/>
    </source>
</evidence>
<dbReference type="STRING" id="336292.SAMN05660710_01965"/>
<dbReference type="RefSeq" id="WP_090743265.1">
    <property type="nucleotide sequence ID" value="NZ_FMVT01000006.1"/>
</dbReference>
<accession>A0A1G5H3C7</accession>
<keyword evidence="2" id="KW-1185">Reference proteome</keyword>